<feature type="domain" description="CheW-like" evidence="1">
    <location>
        <begin position="62"/>
        <end position="205"/>
    </location>
</feature>
<dbReference type="GO" id="GO:0005829">
    <property type="term" value="C:cytosol"/>
    <property type="evidence" value="ECO:0007669"/>
    <property type="project" value="TreeGrafter"/>
</dbReference>
<dbReference type="InterPro" id="IPR039315">
    <property type="entry name" value="CheW"/>
</dbReference>
<dbReference type="PROSITE" id="PS50851">
    <property type="entry name" value="CHEW"/>
    <property type="match status" value="1"/>
</dbReference>
<evidence type="ECO:0000313" key="2">
    <source>
        <dbReference type="EMBL" id="HEN43143.1"/>
    </source>
</evidence>
<reference evidence="2" key="1">
    <citation type="journal article" date="2020" name="mSystems">
        <title>Genome- and Community-Level Interaction Insights into Carbon Utilization and Element Cycling Functions of Hydrothermarchaeota in Hydrothermal Sediment.</title>
        <authorList>
            <person name="Zhou Z."/>
            <person name="Liu Y."/>
            <person name="Xu W."/>
            <person name="Pan J."/>
            <person name="Luo Z.H."/>
            <person name="Li M."/>
        </authorList>
    </citation>
    <scope>NUCLEOTIDE SEQUENCE [LARGE SCALE GENOMIC DNA]</scope>
    <source>
        <strain evidence="2">SpSt-349</strain>
    </source>
</reference>
<proteinExistence type="predicted"/>
<protein>
    <submittedName>
        <fullName evidence="2">Purine-binding chemotaxis protein CheW</fullName>
    </submittedName>
</protein>
<organism evidence="2">
    <name type="scientific">Geobacter metallireducens</name>
    <dbReference type="NCBI Taxonomy" id="28232"/>
    <lineage>
        <taxon>Bacteria</taxon>
        <taxon>Pseudomonadati</taxon>
        <taxon>Thermodesulfobacteriota</taxon>
        <taxon>Desulfuromonadia</taxon>
        <taxon>Geobacterales</taxon>
        <taxon>Geobacteraceae</taxon>
        <taxon>Geobacter</taxon>
    </lineage>
</organism>
<dbReference type="GO" id="GO:0006935">
    <property type="term" value="P:chemotaxis"/>
    <property type="evidence" value="ECO:0007669"/>
    <property type="project" value="InterPro"/>
</dbReference>
<dbReference type="Pfam" id="PF01584">
    <property type="entry name" value="CheW"/>
    <property type="match status" value="1"/>
</dbReference>
<dbReference type="SUPFAM" id="SSF50341">
    <property type="entry name" value="CheW-like"/>
    <property type="match status" value="1"/>
</dbReference>
<evidence type="ECO:0000259" key="1">
    <source>
        <dbReference type="PROSITE" id="PS50851"/>
    </source>
</evidence>
<dbReference type="Gene3D" id="2.40.50.180">
    <property type="entry name" value="CheA-289, Domain 4"/>
    <property type="match status" value="1"/>
</dbReference>
<dbReference type="PANTHER" id="PTHR22617:SF23">
    <property type="entry name" value="CHEMOTAXIS PROTEIN CHEW"/>
    <property type="match status" value="1"/>
</dbReference>
<gene>
    <name evidence="2" type="ORF">ENQ87_12385</name>
</gene>
<dbReference type="InterPro" id="IPR002545">
    <property type="entry name" value="CheW-lke_dom"/>
</dbReference>
<sequence length="205" mass="22853">MKNTPSAAPAKGIGWDEIHRRLEAARQALNREITPEEQRRILKARAAALARDSRQGETAEGHLEVLEFLLAHERYGIEMSWVRETCPLKDLTPLPCTPAFVLGLINVRSEIVSVIDLKKFFDLPESGLTDLNKVIIVHGGDMTFGILADEILGVRLVPGDATQPALPTLTGIREEYLKGITTERTIILDGERILTDRRLIVNDQE</sequence>
<comment type="caution">
    <text evidence="2">The sequence shown here is derived from an EMBL/GenBank/DDBJ whole genome shotgun (WGS) entry which is preliminary data.</text>
</comment>
<dbReference type="InterPro" id="IPR036061">
    <property type="entry name" value="CheW-like_dom_sf"/>
</dbReference>
<dbReference type="SMART" id="SM00260">
    <property type="entry name" value="CheW"/>
    <property type="match status" value="1"/>
</dbReference>
<dbReference type="AlphaFoldDB" id="A0A831U672"/>
<name>A0A831U672_GEOME</name>
<dbReference type="Gene3D" id="2.30.30.40">
    <property type="entry name" value="SH3 Domains"/>
    <property type="match status" value="1"/>
</dbReference>
<dbReference type="GO" id="GO:0007165">
    <property type="term" value="P:signal transduction"/>
    <property type="evidence" value="ECO:0007669"/>
    <property type="project" value="InterPro"/>
</dbReference>
<dbReference type="EMBL" id="DSOV01000056">
    <property type="protein sequence ID" value="HEN43143.1"/>
    <property type="molecule type" value="Genomic_DNA"/>
</dbReference>
<dbReference type="PANTHER" id="PTHR22617">
    <property type="entry name" value="CHEMOTAXIS SENSOR HISTIDINE KINASE-RELATED"/>
    <property type="match status" value="1"/>
</dbReference>
<accession>A0A831U672</accession>